<dbReference type="Proteomes" id="UP000681967">
    <property type="component" value="Unassembled WGS sequence"/>
</dbReference>
<name>A0A8S2XRV9_9BILA</name>
<keyword evidence="1" id="KW-1133">Transmembrane helix</keyword>
<keyword evidence="1" id="KW-0812">Transmembrane</keyword>
<accession>A0A8S2XRV9</accession>
<feature type="transmembrane region" description="Helical" evidence="1">
    <location>
        <begin position="24"/>
        <end position="47"/>
    </location>
</feature>
<dbReference type="AlphaFoldDB" id="A0A8S2XRV9"/>
<comment type="caution">
    <text evidence="2">The sequence shown here is derived from an EMBL/GenBank/DDBJ whole genome shotgun (WGS) entry which is preliminary data.</text>
</comment>
<feature type="non-terminal residue" evidence="2">
    <location>
        <position position="1"/>
    </location>
</feature>
<keyword evidence="1" id="KW-0472">Membrane</keyword>
<gene>
    <name evidence="2" type="ORF">BYL167_LOCUS36505</name>
</gene>
<protein>
    <submittedName>
        <fullName evidence="2">Uncharacterized protein</fullName>
    </submittedName>
</protein>
<evidence type="ECO:0000256" key="1">
    <source>
        <dbReference type="SAM" id="Phobius"/>
    </source>
</evidence>
<sequence length="172" mass="19536">MLSTFAIVGLEVVSVVISPILGTLYAGFWCALIFTLSWVPMFVWYIFGAETMPNHTVQPPSTSRTSILDDLLDRCMLTDTPCVPDIERAMNRYFSKLKRKFSMLLTYHPKIDCEHGRYLLLNDSPEAHIIYGAGSQLMWYLGVLNVAYALNLTLVHLEWTAEHSRDENNSDG</sequence>
<dbReference type="EMBL" id="CAJOBH010079828">
    <property type="protein sequence ID" value="CAF4511804.1"/>
    <property type="molecule type" value="Genomic_DNA"/>
</dbReference>
<proteinExistence type="predicted"/>
<organism evidence="2 3">
    <name type="scientific">Rotaria magnacalcarata</name>
    <dbReference type="NCBI Taxonomy" id="392030"/>
    <lineage>
        <taxon>Eukaryota</taxon>
        <taxon>Metazoa</taxon>
        <taxon>Spiralia</taxon>
        <taxon>Gnathifera</taxon>
        <taxon>Rotifera</taxon>
        <taxon>Eurotatoria</taxon>
        <taxon>Bdelloidea</taxon>
        <taxon>Philodinida</taxon>
        <taxon>Philodinidae</taxon>
        <taxon>Rotaria</taxon>
    </lineage>
</organism>
<evidence type="ECO:0000313" key="3">
    <source>
        <dbReference type="Proteomes" id="UP000681967"/>
    </source>
</evidence>
<evidence type="ECO:0000313" key="2">
    <source>
        <dbReference type="EMBL" id="CAF4511804.1"/>
    </source>
</evidence>
<reference evidence="2" key="1">
    <citation type="submission" date="2021-02" db="EMBL/GenBank/DDBJ databases">
        <authorList>
            <person name="Nowell W R."/>
        </authorList>
    </citation>
    <scope>NUCLEOTIDE SEQUENCE</scope>
</reference>